<dbReference type="InterPro" id="IPR020103">
    <property type="entry name" value="PsdUridine_synth_cat_dom_sf"/>
</dbReference>
<keyword evidence="3" id="KW-0413">Isomerase</keyword>
<dbReference type="HAMAP" id="MF_01080">
    <property type="entry name" value="TruB_bact"/>
    <property type="match status" value="1"/>
</dbReference>
<feature type="domain" description="Pseudouridine synthase II N-terminal" evidence="4">
    <location>
        <begin position="30"/>
        <end position="185"/>
    </location>
</feature>
<dbReference type="Gene3D" id="3.30.2350.10">
    <property type="entry name" value="Pseudouridine synthase"/>
    <property type="match status" value="1"/>
</dbReference>
<dbReference type="InterPro" id="IPR002501">
    <property type="entry name" value="PsdUridine_synth_N"/>
</dbReference>
<dbReference type="NCBIfam" id="TIGR00431">
    <property type="entry name" value="TruB"/>
    <property type="match status" value="1"/>
</dbReference>
<protein>
    <recommendedName>
        <fullName evidence="1">tRNA pseudouridine(55) synthase</fullName>
        <ecNumber evidence="1">5.4.99.25</ecNumber>
    </recommendedName>
</protein>
<dbReference type="CDD" id="cd02573">
    <property type="entry name" value="PseudoU_synth_EcTruB"/>
    <property type="match status" value="1"/>
</dbReference>
<dbReference type="Pfam" id="PF01509">
    <property type="entry name" value="TruB_N"/>
    <property type="match status" value="1"/>
</dbReference>
<feature type="domain" description="tRNA pseudouridylate synthase B C-terminal" evidence="5">
    <location>
        <begin position="186"/>
        <end position="227"/>
    </location>
</feature>
<name>A0A6J7FDN8_9ZZZZ</name>
<proteinExistence type="inferred from homology"/>
<dbReference type="AlphaFoldDB" id="A0A6J7FDN8"/>
<dbReference type="InterPro" id="IPR032819">
    <property type="entry name" value="TruB_C"/>
</dbReference>
<keyword evidence="2" id="KW-0819">tRNA processing</keyword>
<gene>
    <name evidence="6" type="ORF">UFOPK3516_00411</name>
</gene>
<reference evidence="6" key="1">
    <citation type="submission" date="2020-05" db="EMBL/GenBank/DDBJ databases">
        <authorList>
            <person name="Chiriac C."/>
            <person name="Salcher M."/>
            <person name="Ghai R."/>
            <person name="Kavagutti S V."/>
        </authorList>
    </citation>
    <scope>NUCLEOTIDE SEQUENCE</scope>
</reference>
<dbReference type="PANTHER" id="PTHR13767">
    <property type="entry name" value="TRNA-PSEUDOURIDINE SYNTHASE"/>
    <property type="match status" value="1"/>
</dbReference>
<dbReference type="SUPFAM" id="SSF55120">
    <property type="entry name" value="Pseudouridine synthase"/>
    <property type="match status" value="1"/>
</dbReference>
<evidence type="ECO:0000256" key="3">
    <source>
        <dbReference type="ARBA" id="ARBA00023235"/>
    </source>
</evidence>
<dbReference type="EMBL" id="CAFBMB010000018">
    <property type="protein sequence ID" value="CAB4891525.1"/>
    <property type="molecule type" value="Genomic_DNA"/>
</dbReference>
<dbReference type="EC" id="5.4.99.25" evidence="1"/>
<evidence type="ECO:0000259" key="5">
    <source>
        <dbReference type="Pfam" id="PF16198"/>
    </source>
</evidence>
<dbReference type="PANTHER" id="PTHR13767:SF2">
    <property type="entry name" value="PSEUDOURIDYLATE SYNTHASE TRUB1"/>
    <property type="match status" value="1"/>
</dbReference>
<evidence type="ECO:0000313" key="6">
    <source>
        <dbReference type="EMBL" id="CAB4891525.1"/>
    </source>
</evidence>
<dbReference type="GO" id="GO:0160148">
    <property type="term" value="F:tRNA pseudouridine(55) synthase activity"/>
    <property type="evidence" value="ECO:0007669"/>
    <property type="project" value="UniProtKB-EC"/>
</dbReference>
<dbReference type="InterPro" id="IPR014780">
    <property type="entry name" value="tRNA_psdUridine_synth_TruB"/>
</dbReference>
<evidence type="ECO:0000256" key="1">
    <source>
        <dbReference type="ARBA" id="ARBA00012787"/>
    </source>
</evidence>
<evidence type="ECO:0000256" key="2">
    <source>
        <dbReference type="ARBA" id="ARBA00022694"/>
    </source>
</evidence>
<dbReference type="Pfam" id="PF16198">
    <property type="entry name" value="TruB_C_2"/>
    <property type="match status" value="1"/>
</dbReference>
<dbReference type="GO" id="GO:0003723">
    <property type="term" value="F:RNA binding"/>
    <property type="evidence" value="ECO:0007669"/>
    <property type="project" value="InterPro"/>
</dbReference>
<dbReference type="GO" id="GO:0006400">
    <property type="term" value="P:tRNA modification"/>
    <property type="evidence" value="ECO:0007669"/>
    <property type="project" value="TreeGrafter"/>
</dbReference>
<organism evidence="6">
    <name type="scientific">freshwater metagenome</name>
    <dbReference type="NCBI Taxonomy" id="449393"/>
    <lineage>
        <taxon>unclassified sequences</taxon>
        <taxon>metagenomes</taxon>
        <taxon>ecological metagenomes</taxon>
    </lineage>
</organism>
<accession>A0A6J7FDN8</accession>
<sequence>MPVTSFADPGILLIDKSSGMTSHDVVARLRRHLGTRRIGHAGTLDPMATGLLVLGVNAATRLLTFLVGLDKTYEATIRLGASSTTDDSDGELLGYAPADQLARITDDQITAGCRGLTGEIMQVPSSVSAIRIDGKRAHARVRDGEVVQIPPRPVTVARFDVRDSRRESSWIDVDAVIDCSSGTYVRALARDLGFRLGVGAHLTALRRTRVGPLNITEAVRLDDLETDTALLAGARLVSPAAIAERIFPAWHLTPEQEDNLKHGRVKRLESPGHGRFAALNGEGRLVGLVDCSHEHVAILFNMSQESS</sequence>
<evidence type="ECO:0000259" key="4">
    <source>
        <dbReference type="Pfam" id="PF01509"/>
    </source>
</evidence>
<dbReference type="GO" id="GO:1990481">
    <property type="term" value="P:mRNA pseudouridine synthesis"/>
    <property type="evidence" value="ECO:0007669"/>
    <property type="project" value="TreeGrafter"/>
</dbReference>